<evidence type="ECO:0000256" key="3">
    <source>
        <dbReference type="ARBA" id="ARBA00022676"/>
    </source>
</evidence>
<dbReference type="RefSeq" id="WP_049665441.1">
    <property type="nucleotide sequence ID" value="NZ_LFXJ01000005.1"/>
</dbReference>
<dbReference type="InterPro" id="IPR029044">
    <property type="entry name" value="Nucleotide-diphossugar_trans"/>
</dbReference>
<dbReference type="PATRIC" id="fig|582475.4.peg.1364"/>
<dbReference type="Pfam" id="PF00535">
    <property type="entry name" value="Glycos_transf_2"/>
    <property type="match status" value="1"/>
</dbReference>
<evidence type="ECO:0000256" key="5">
    <source>
        <dbReference type="ARBA" id="ARBA00022746"/>
    </source>
</evidence>
<dbReference type="OrthoDB" id="396512at2"/>
<dbReference type="PANTHER" id="PTHR43646:SF2">
    <property type="entry name" value="GLYCOSYLTRANSFERASE 2-LIKE DOMAIN-CONTAINING PROTEIN"/>
    <property type="match status" value="1"/>
</dbReference>
<comment type="function">
    <text evidence="7">Catalyzes the glycosylation of 4,4'-diaponeurosporenoate, i.e. the esterification of glucose at the C1'' position with the carboxyl group of 4,4'-diaponeurosporenic acid, to form glycosyl-4,4'-diaponeurosporenoate. This is a step in the biosynthesis of staphyloxanthin, an orange pigment present in most staphylococci strains.</text>
</comment>
<keyword evidence="11" id="KW-1133">Transmembrane helix</keyword>
<evidence type="ECO:0000256" key="4">
    <source>
        <dbReference type="ARBA" id="ARBA00022679"/>
    </source>
</evidence>
<feature type="domain" description="Glycosyltransferase 2-like" evidence="12">
    <location>
        <begin position="20"/>
        <end position="127"/>
    </location>
</feature>
<dbReference type="Proteomes" id="UP000037326">
    <property type="component" value="Unassembled WGS sequence"/>
</dbReference>
<evidence type="ECO:0000256" key="10">
    <source>
        <dbReference type="ARBA" id="ARBA00040345"/>
    </source>
</evidence>
<evidence type="ECO:0000256" key="7">
    <source>
        <dbReference type="ARBA" id="ARBA00037281"/>
    </source>
</evidence>
<dbReference type="SUPFAM" id="SSF53448">
    <property type="entry name" value="Nucleotide-diphospho-sugar transferases"/>
    <property type="match status" value="1"/>
</dbReference>
<evidence type="ECO:0000256" key="9">
    <source>
        <dbReference type="ARBA" id="ARBA00038120"/>
    </source>
</evidence>
<evidence type="ECO:0000256" key="2">
    <source>
        <dbReference type="ARBA" id="ARBA00022475"/>
    </source>
</evidence>
<dbReference type="EMBL" id="LFXJ01000005">
    <property type="protein sequence ID" value="KMY32282.1"/>
    <property type="molecule type" value="Genomic_DNA"/>
</dbReference>
<evidence type="ECO:0000313" key="13">
    <source>
        <dbReference type="EMBL" id="KMY32282.1"/>
    </source>
</evidence>
<dbReference type="InterPro" id="IPR001173">
    <property type="entry name" value="Glyco_trans_2-like"/>
</dbReference>
<evidence type="ECO:0000259" key="12">
    <source>
        <dbReference type="Pfam" id="PF00535"/>
    </source>
</evidence>
<comment type="similarity">
    <text evidence="9">Belongs to the glycosyltransferase 2 family. CrtQ subfamily.</text>
</comment>
<sequence length="254" mass="28444">MSESTPFIKDVPGDGSLKFSIIIPAHNEENYIGGCLESIAKAAQPFKDQVEVIVVLNRCTDKTKEIAQSYNCVTLENNDKNLSKIRNAGAALAKGDILVTIDADTRMTEHMLTEVEKHLASNQLIGGGVTGNFERMSFGIVVSTMLLIVPLLFKYGFISVGIFWCYKKDFQAIRGFNENMLMAEDADFAKRLKQWGKKNGKKYGTIKNGMITSCRRFDHYGDWMLLKRPGMILAFLKGTNEKAANEAYYDDQAR</sequence>
<dbReference type="PANTHER" id="PTHR43646">
    <property type="entry name" value="GLYCOSYLTRANSFERASE"/>
    <property type="match status" value="1"/>
</dbReference>
<keyword evidence="5" id="KW-0125">Carotenoid biosynthesis</keyword>
<evidence type="ECO:0000256" key="8">
    <source>
        <dbReference type="ARBA" id="ARBA00037904"/>
    </source>
</evidence>
<evidence type="ECO:0000313" key="14">
    <source>
        <dbReference type="Proteomes" id="UP000037326"/>
    </source>
</evidence>
<dbReference type="AlphaFoldDB" id="A0A0K9FDF1"/>
<evidence type="ECO:0000256" key="11">
    <source>
        <dbReference type="SAM" id="Phobius"/>
    </source>
</evidence>
<comment type="caution">
    <text evidence="13">The sequence shown here is derived from an EMBL/GenBank/DDBJ whole genome shotgun (WGS) entry which is preliminary data.</text>
</comment>
<organism evidence="13 14">
    <name type="scientific">Lysinibacillus xylanilyticus</name>
    <dbReference type="NCBI Taxonomy" id="582475"/>
    <lineage>
        <taxon>Bacteria</taxon>
        <taxon>Bacillati</taxon>
        <taxon>Bacillota</taxon>
        <taxon>Bacilli</taxon>
        <taxon>Bacillales</taxon>
        <taxon>Bacillaceae</taxon>
        <taxon>Lysinibacillus</taxon>
    </lineage>
</organism>
<keyword evidence="6 11" id="KW-0472">Membrane</keyword>
<evidence type="ECO:0000256" key="1">
    <source>
        <dbReference type="ARBA" id="ARBA00004236"/>
    </source>
</evidence>
<dbReference type="GO" id="GO:0005886">
    <property type="term" value="C:plasma membrane"/>
    <property type="evidence" value="ECO:0007669"/>
    <property type="project" value="UniProtKB-SubCell"/>
</dbReference>
<accession>A0A0K9FDF1</accession>
<keyword evidence="2" id="KW-1003">Cell membrane</keyword>
<gene>
    <name evidence="13" type="ORF">ACZ11_09050</name>
</gene>
<proteinExistence type="inferred from homology"/>
<keyword evidence="4 13" id="KW-0808">Transferase</keyword>
<comment type="pathway">
    <text evidence="8">Carotenoid biosynthesis; staphyloxanthin biosynthesis; staphyloxanthin from farnesyl diphosphate: step 4/5.</text>
</comment>
<evidence type="ECO:0000256" key="6">
    <source>
        <dbReference type="ARBA" id="ARBA00023136"/>
    </source>
</evidence>
<protein>
    <recommendedName>
        <fullName evidence="10">4,4'-diaponeurosporenoate glycosyltransferase</fullName>
    </recommendedName>
</protein>
<dbReference type="GO" id="GO:0016757">
    <property type="term" value="F:glycosyltransferase activity"/>
    <property type="evidence" value="ECO:0007669"/>
    <property type="project" value="UniProtKB-KW"/>
</dbReference>
<feature type="transmembrane region" description="Helical" evidence="11">
    <location>
        <begin position="138"/>
        <end position="166"/>
    </location>
</feature>
<keyword evidence="3" id="KW-0328">Glycosyltransferase</keyword>
<keyword evidence="11" id="KW-0812">Transmembrane</keyword>
<dbReference type="GO" id="GO:0016117">
    <property type="term" value="P:carotenoid biosynthetic process"/>
    <property type="evidence" value="ECO:0007669"/>
    <property type="project" value="UniProtKB-KW"/>
</dbReference>
<name>A0A0K9FDF1_9BACI</name>
<dbReference type="Gene3D" id="3.90.550.10">
    <property type="entry name" value="Spore Coat Polysaccharide Biosynthesis Protein SpsA, Chain A"/>
    <property type="match status" value="1"/>
</dbReference>
<reference evidence="14" key="1">
    <citation type="submission" date="2015-07" db="EMBL/GenBank/DDBJ databases">
        <authorList>
            <consortium name="Consortium for Microbial Forensics and Genomics (microFORGE)"/>
            <person name="Knight B.M."/>
            <person name="Roberts D.P."/>
            <person name="Lin D."/>
            <person name="Hari K."/>
            <person name="Fletcher J."/>
            <person name="Melcher U."/>
            <person name="Blagden T."/>
            <person name="Winegar R.A."/>
        </authorList>
    </citation>
    <scope>NUCLEOTIDE SEQUENCE [LARGE SCALE GENOMIC DNA]</scope>
    <source>
        <strain evidence="14">DSM 23493</strain>
    </source>
</reference>
<dbReference type="GeneID" id="96598405"/>
<comment type="subcellular location">
    <subcellularLocation>
        <location evidence="1">Cell membrane</location>
    </subcellularLocation>
</comment>